<evidence type="ECO:0000256" key="1">
    <source>
        <dbReference type="SAM" id="MobiDB-lite"/>
    </source>
</evidence>
<organism evidence="2 3">
    <name type="scientific">Sphagnurus paluster</name>
    <dbReference type="NCBI Taxonomy" id="117069"/>
    <lineage>
        <taxon>Eukaryota</taxon>
        <taxon>Fungi</taxon>
        <taxon>Dikarya</taxon>
        <taxon>Basidiomycota</taxon>
        <taxon>Agaricomycotina</taxon>
        <taxon>Agaricomycetes</taxon>
        <taxon>Agaricomycetidae</taxon>
        <taxon>Agaricales</taxon>
        <taxon>Tricholomatineae</taxon>
        <taxon>Lyophyllaceae</taxon>
        <taxon>Sphagnurus</taxon>
    </lineage>
</organism>
<protein>
    <submittedName>
        <fullName evidence="2">Uncharacterized protein</fullName>
    </submittedName>
</protein>
<feature type="region of interest" description="Disordered" evidence="1">
    <location>
        <begin position="50"/>
        <end position="105"/>
    </location>
</feature>
<sequence>MAFSTERPTLPPLHTLGLPNPATTLHELSYDNSSCPRLHIPLCHRRQTSVCSSNTSRSSSPTLFDSSSSRSSSPSTDVEVSPPTPVLSISPLSRLPNQTPSPMPPVRFRLEPCSLEDAQAIVLIPPPCAPAVPSTLTTAPAPKKQQALLLVGHSMEYFRHPQRQLAKGARIHPYRIAPSQRADCHWRRRS</sequence>
<feature type="region of interest" description="Disordered" evidence="1">
    <location>
        <begin position="1"/>
        <end position="20"/>
    </location>
</feature>
<dbReference type="OrthoDB" id="3267542at2759"/>
<reference evidence="2" key="2">
    <citation type="submission" date="2021-10" db="EMBL/GenBank/DDBJ databases">
        <title>Phylogenomics reveals ancestral predisposition of the termite-cultivated fungus Termitomyces towards a domesticated lifestyle.</title>
        <authorList>
            <person name="Auxier B."/>
            <person name="Grum-Grzhimaylo A."/>
            <person name="Cardenas M.E."/>
            <person name="Lodge J.D."/>
            <person name="Laessoe T."/>
            <person name="Pedersen O."/>
            <person name="Smith M.E."/>
            <person name="Kuyper T.W."/>
            <person name="Franco-Molano E.A."/>
            <person name="Baroni T.J."/>
            <person name="Aanen D.K."/>
        </authorList>
    </citation>
    <scope>NUCLEOTIDE SEQUENCE</scope>
    <source>
        <strain evidence="2">D49</strain>
    </source>
</reference>
<dbReference type="EMBL" id="JABCKI010005887">
    <property type="protein sequence ID" value="KAG5636836.1"/>
    <property type="molecule type" value="Genomic_DNA"/>
</dbReference>
<feature type="compositionally biased region" description="Low complexity" evidence="1">
    <location>
        <begin position="50"/>
        <end position="81"/>
    </location>
</feature>
<evidence type="ECO:0000313" key="2">
    <source>
        <dbReference type="EMBL" id="KAG5636836.1"/>
    </source>
</evidence>
<comment type="caution">
    <text evidence="2">The sequence shown here is derived from an EMBL/GenBank/DDBJ whole genome shotgun (WGS) entry which is preliminary data.</text>
</comment>
<accession>A0A9P7K3K2</accession>
<name>A0A9P7K3K2_9AGAR</name>
<keyword evidence="3" id="KW-1185">Reference proteome</keyword>
<proteinExistence type="predicted"/>
<evidence type="ECO:0000313" key="3">
    <source>
        <dbReference type="Proteomes" id="UP000717328"/>
    </source>
</evidence>
<reference evidence="2" key="1">
    <citation type="submission" date="2021-02" db="EMBL/GenBank/DDBJ databases">
        <authorList>
            <person name="Nieuwenhuis M."/>
            <person name="Van De Peppel L.J.J."/>
        </authorList>
    </citation>
    <scope>NUCLEOTIDE SEQUENCE</scope>
    <source>
        <strain evidence="2">D49</strain>
    </source>
</reference>
<gene>
    <name evidence="2" type="ORF">H0H81_006663</name>
</gene>
<dbReference type="Proteomes" id="UP000717328">
    <property type="component" value="Unassembled WGS sequence"/>
</dbReference>
<dbReference type="AlphaFoldDB" id="A0A9P7K3K2"/>